<name>A0A9N9JZP5_9GLOM</name>
<dbReference type="EMBL" id="CAJVPY010034367">
    <property type="protein sequence ID" value="CAG8799920.1"/>
    <property type="molecule type" value="Genomic_DNA"/>
</dbReference>
<evidence type="ECO:0000313" key="1">
    <source>
        <dbReference type="EMBL" id="CAG8799920.1"/>
    </source>
</evidence>
<organism evidence="1 2">
    <name type="scientific">Dentiscutata erythropus</name>
    <dbReference type="NCBI Taxonomy" id="1348616"/>
    <lineage>
        <taxon>Eukaryota</taxon>
        <taxon>Fungi</taxon>
        <taxon>Fungi incertae sedis</taxon>
        <taxon>Mucoromycota</taxon>
        <taxon>Glomeromycotina</taxon>
        <taxon>Glomeromycetes</taxon>
        <taxon>Diversisporales</taxon>
        <taxon>Gigasporaceae</taxon>
        <taxon>Dentiscutata</taxon>
    </lineage>
</organism>
<dbReference type="OrthoDB" id="2152535at2759"/>
<evidence type="ECO:0000313" key="2">
    <source>
        <dbReference type="Proteomes" id="UP000789405"/>
    </source>
</evidence>
<accession>A0A9N9JZP5</accession>
<sequence length="50" mass="5591">TDIEVLNLLISNIAGFEIFNAPLSDDANKLIYYSTVINLLCEDTPHLIIQ</sequence>
<dbReference type="AlphaFoldDB" id="A0A9N9JZP5"/>
<comment type="caution">
    <text evidence="1">The sequence shown here is derived from an EMBL/GenBank/DDBJ whole genome shotgun (WGS) entry which is preliminary data.</text>
</comment>
<gene>
    <name evidence="1" type="ORF">DERYTH_LOCUS23158</name>
</gene>
<feature type="non-terminal residue" evidence="1">
    <location>
        <position position="50"/>
    </location>
</feature>
<keyword evidence="2" id="KW-1185">Reference proteome</keyword>
<reference evidence="1" key="1">
    <citation type="submission" date="2021-06" db="EMBL/GenBank/DDBJ databases">
        <authorList>
            <person name="Kallberg Y."/>
            <person name="Tangrot J."/>
            <person name="Rosling A."/>
        </authorList>
    </citation>
    <scope>NUCLEOTIDE SEQUENCE</scope>
    <source>
        <strain evidence="1">MA453B</strain>
    </source>
</reference>
<protein>
    <submittedName>
        <fullName evidence="1">17161_t:CDS:1</fullName>
    </submittedName>
</protein>
<feature type="non-terminal residue" evidence="1">
    <location>
        <position position="1"/>
    </location>
</feature>
<proteinExistence type="predicted"/>
<dbReference type="Proteomes" id="UP000789405">
    <property type="component" value="Unassembled WGS sequence"/>
</dbReference>